<sequence>MFPKKLANPENCRAVLHAVDLLLLLAKFLYISAGATISGPSRNDRSEADLKDDPATQLADIARQLALLAEAAKALSQTPLVELSGQLLPAGREKPDEPKTPLPNSVN</sequence>
<comment type="caution">
    <text evidence="2">The sequence shown here is derived from an EMBL/GenBank/DDBJ whole genome shotgun (WGS) entry which is preliminary data.</text>
</comment>
<evidence type="ECO:0000313" key="2">
    <source>
        <dbReference type="EMBL" id="MBB6509653.1"/>
    </source>
</evidence>
<dbReference type="AlphaFoldDB" id="A0A7X0JL67"/>
<evidence type="ECO:0000256" key="1">
    <source>
        <dbReference type="SAM" id="MobiDB-lite"/>
    </source>
</evidence>
<protein>
    <submittedName>
        <fullName evidence="2">Uncharacterized protein</fullName>
    </submittedName>
</protein>
<accession>A0A7X0JL67</accession>
<evidence type="ECO:0000313" key="3">
    <source>
        <dbReference type="Proteomes" id="UP000585437"/>
    </source>
</evidence>
<feature type="region of interest" description="Disordered" evidence="1">
    <location>
        <begin position="86"/>
        <end position="107"/>
    </location>
</feature>
<organism evidence="2 3">
    <name type="scientific">Rhizobium soli</name>
    <dbReference type="NCBI Taxonomy" id="424798"/>
    <lineage>
        <taxon>Bacteria</taxon>
        <taxon>Pseudomonadati</taxon>
        <taxon>Pseudomonadota</taxon>
        <taxon>Alphaproteobacteria</taxon>
        <taxon>Hyphomicrobiales</taxon>
        <taxon>Rhizobiaceae</taxon>
        <taxon>Rhizobium/Agrobacterium group</taxon>
        <taxon>Rhizobium</taxon>
    </lineage>
</organism>
<proteinExistence type="predicted"/>
<keyword evidence="3" id="KW-1185">Reference proteome</keyword>
<gene>
    <name evidence="2" type="ORF">F4695_003021</name>
</gene>
<dbReference type="Proteomes" id="UP000585437">
    <property type="component" value="Unassembled WGS sequence"/>
</dbReference>
<dbReference type="EMBL" id="JACHBU010000005">
    <property type="protein sequence ID" value="MBB6509653.1"/>
    <property type="molecule type" value="Genomic_DNA"/>
</dbReference>
<dbReference type="RefSeq" id="WP_184655167.1">
    <property type="nucleotide sequence ID" value="NZ_JACHBU010000005.1"/>
</dbReference>
<name>A0A7X0JL67_9HYPH</name>
<reference evidence="2 3" key="1">
    <citation type="submission" date="2020-08" db="EMBL/GenBank/DDBJ databases">
        <title>The Agave Microbiome: Exploring the role of microbial communities in plant adaptations to desert environments.</title>
        <authorList>
            <person name="Partida-Martinez L.P."/>
        </authorList>
    </citation>
    <scope>NUCLEOTIDE SEQUENCE [LARGE SCALE GENOMIC DNA]</scope>
    <source>
        <strain evidence="2 3">AS3.12</strain>
    </source>
</reference>